<evidence type="ECO:0000259" key="2">
    <source>
        <dbReference type="Pfam" id="PF05170"/>
    </source>
</evidence>
<protein>
    <submittedName>
        <fullName evidence="3">AsmA family protein</fullName>
    </submittedName>
</protein>
<dbReference type="GO" id="GO:0090313">
    <property type="term" value="P:regulation of protein targeting to membrane"/>
    <property type="evidence" value="ECO:0007669"/>
    <property type="project" value="TreeGrafter"/>
</dbReference>
<name>A0A508X6U0_9HYPH</name>
<evidence type="ECO:0000313" key="3">
    <source>
        <dbReference type="EMBL" id="VTZ64661.1"/>
    </source>
</evidence>
<feature type="domain" description="AsmA" evidence="2">
    <location>
        <begin position="14"/>
        <end position="112"/>
    </location>
</feature>
<organism evidence="3">
    <name type="scientific">Sinorhizobium medicae</name>
    <dbReference type="NCBI Taxonomy" id="110321"/>
    <lineage>
        <taxon>Bacteria</taxon>
        <taxon>Pseudomonadati</taxon>
        <taxon>Pseudomonadota</taxon>
        <taxon>Alphaproteobacteria</taxon>
        <taxon>Hyphomicrobiales</taxon>
        <taxon>Rhizobiaceae</taxon>
        <taxon>Sinorhizobium/Ensifer group</taxon>
        <taxon>Sinorhizobium</taxon>
    </lineage>
</organism>
<dbReference type="RefSeq" id="WP_127617706.1">
    <property type="nucleotide sequence ID" value="NZ_CABFNB010000134.1"/>
</dbReference>
<accession>A0A508X6U0</accession>
<proteinExistence type="predicted"/>
<feature type="domain" description="AsmA" evidence="2">
    <location>
        <begin position="604"/>
        <end position="823"/>
    </location>
</feature>
<sequence length="1013" mass="105086">MRRFILCVLGAAALAVTAIATLPSLISSDWMRAELGRQLSSATGSSIAFNGPVKLSAFPSLAVVAKDVTLSAEAQGVTAEFAEVTGSVAFSSLWADRLRIEEISVDRPVIILDEKAADETTPVQEGSGEARSSDPLPDLAALLERSAIDSVSITSGTFIRRSAARPEEVVSDVELTLSIPDIDDAFSLSASARMGERTYEASFTISTLRSLLGRQPADLDLTVEADPAPAPGLTSLSASGQVTLNANGSYQIRGGKVETGEQAFGLNALFVPGKRARFLADLDADRLDLTPFVDTTPAASPSKVLSTGTKTDVGNRAGLQFLASFDADVSINAAAITFGEMSASDVSVSAELKDGSLAVELGQLGIDAGVVTADVATDVRSDDPVFRGRLSSEGLDIGSLSALADRSVPVSGALTMDAAFAFRGLDADSIRKTIDLTGTVGLRDASFALPLADEAMQEVKAKKISARIESLRKPVRLEGRLEWRNKPVDVDLQIPAADTLLTGDLASQGIPLKLQMQMPDARLSLDGRAALPGTYAGRLDFSVADLSAFLSGFGQSGAESIGPLAFSGNVVSGAQGFSFDKASVSINGIEATGNGSVEFATPLKIETSLDFTELDLARLAGAGAPAPQPKGKAKAKAVASADVPLDLSSLRSVDATIRINAEKLGYGRVFAGPVTTSLVVSEGVASLTLPESPFYGGHVVASLKADGSQPEPSIALQASISRASSAPLLTDMAGFRYLEGALNARFDVTGAGGTTKTLAKSLQGTAEVTFADGAIRGIDIADVYNNLVRLMSSGFKQDDSKATTFTELGASFAIEGGVARTEDIKLVGPLVRMTGKGAADLAQSTLNFRLEPRIVASLQGQGAEISTDGVGVPVVVEGSFAAPRIYPDLSDLLKNPDAALAKLKDFGLPIDKLPIGDLLNGDGAGAAVKDLLGGTLDKALKDKAFKQEEQQLSIEEIIGGDPAPKPDEAAAEVPPNEEAAKADAPTEQPANGTEEPSEEADGPMEGFFKQLLR</sequence>
<dbReference type="PANTHER" id="PTHR30441:SF4">
    <property type="entry name" value="PROTEIN ASMA"/>
    <property type="match status" value="1"/>
</dbReference>
<dbReference type="InterPro" id="IPR007844">
    <property type="entry name" value="AsmA"/>
</dbReference>
<dbReference type="PANTHER" id="PTHR30441">
    <property type="entry name" value="DUF748 DOMAIN-CONTAINING PROTEIN"/>
    <property type="match status" value="1"/>
</dbReference>
<dbReference type="GO" id="GO:0005886">
    <property type="term" value="C:plasma membrane"/>
    <property type="evidence" value="ECO:0007669"/>
    <property type="project" value="TreeGrafter"/>
</dbReference>
<dbReference type="AlphaFoldDB" id="A0A508X6U0"/>
<dbReference type="InterPro" id="IPR052894">
    <property type="entry name" value="AsmA-related"/>
</dbReference>
<reference evidence="3" key="1">
    <citation type="submission" date="2019-06" db="EMBL/GenBank/DDBJ databases">
        <authorList>
            <person name="Le Quere A."/>
            <person name="Colella S."/>
        </authorList>
    </citation>
    <scope>NUCLEOTIDE SEQUENCE</scope>
    <source>
        <strain evidence="3">EmedicaeMD41</strain>
    </source>
</reference>
<feature type="region of interest" description="Disordered" evidence="1">
    <location>
        <begin position="957"/>
        <end position="1013"/>
    </location>
</feature>
<dbReference type="Proteomes" id="UP000507954">
    <property type="component" value="Unassembled WGS sequence"/>
</dbReference>
<feature type="region of interest" description="Disordered" evidence="1">
    <location>
        <begin position="116"/>
        <end position="135"/>
    </location>
</feature>
<evidence type="ECO:0000256" key="1">
    <source>
        <dbReference type="SAM" id="MobiDB-lite"/>
    </source>
</evidence>
<dbReference type="Pfam" id="PF05170">
    <property type="entry name" value="AsmA"/>
    <property type="match status" value="2"/>
</dbReference>
<gene>
    <name evidence="3" type="ORF">EMEDMD4_650016</name>
</gene>
<dbReference type="EMBL" id="CABFNB010000134">
    <property type="protein sequence ID" value="VTZ64661.1"/>
    <property type="molecule type" value="Genomic_DNA"/>
</dbReference>